<organism evidence="1 2">
    <name type="scientific">Streptomyces achromogenes</name>
    <dbReference type="NCBI Taxonomy" id="67255"/>
    <lineage>
        <taxon>Bacteria</taxon>
        <taxon>Bacillati</taxon>
        <taxon>Actinomycetota</taxon>
        <taxon>Actinomycetes</taxon>
        <taxon>Kitasatosporales</taxon>
        <taxon>Streptomycetaceae</taxon>
        <taxon>Streptomyces</taxon>
    </lineage>
</organism>
<evidence type="ECO:0000313" key="1">
    <source>
        <dbReference type="EMBL" id="WTQ85514.1"/>
    </source>
</evidence>
<dbReference type="EMBL" id="CP108164">
    <property type="protein sequence ID" value="WTQ85514.1"/>
    <property type="molecule type" value="Genomic_DNA"/>
</dbReference>
<evidence type="ECO:0000313" key="2">
    <source>
        <dbReference type="Proteomes" id="UP001622557"/>
    </source>
</evidence>
<reference evidence="1 2" key="1">
    <citation type="submission" date="2022-10" db="EMBL/GenBank/DDBJ databases">
        <title>The complete genomes of actinobacterial strains from the NBC collection.</title>
        <authorList>
            <person name="Joergensen T.S."/>
            <person name="Alvarez Arevalo M."/>
            <person name="Sterndorff E.B."/>
            <person name="Faurdal D."/>
            <person name="Vuksanovic O."/>
            <person name="Mourched A.-S."/>
            <person name="Charusanti P."/>
            <person name="Shaw S."/>
            <person name="Blin K."/>
            <person name="Weber T."/>
        </authorList>
    </citation>
    <scope>NUCLEOTIDE SEQUENCE [LARGE SCALE GENOMIC DNA]</scope>
    <source>
        <strain evidence="1 2">NBC_00156</strain>
    </source>
</reference>
<sequence>MTDADGRTAPIRLLSWLALSLTGGHRHDVTKLTPVPDAIRAGALETDDAAVDDSHVRALERGIPLCLSSSAREQAATSTDAARKRTAAYLLAARLEQLHEREAARTEAAVPTPGTGRLPELAACPLDGGTARAVVA</sequence>
<gene>
    <name evidence="1" type="ORF">OG350_36795</name>
</gene>
<dbReference type="Proteomes" id="UP001622557">
    <property type="component" value="Chromosome"/>
</dbReference>
<dbReference type="RefSeq" id="WP_405454187.1">
    <property type="nucleotide sequence ID" value="NZ_CP108164.1"/>
</dbReference>
<dbReference type="GeneID" id="97286122"/>
<accession>A0ABZ1L0Q8</accession>
<keyword evidence="2" id="KW-1185">Reference proteome</keyword>
<protein>
    <submittedName>
        <fullName evidence="1">Uncharacterized protein</fullName>
    </submittedName>
</protein>
<name>A0ABZ1L0Q8_STRAH</name>
<proteinExistence type="predicted"/>